<dbReference type="KEGG" id="fjg:BB050_02402"/>
<proteinExistence type="predicted"/>
<dbReference type="Proteomes" id="UP000093276">
    <property type="component" value="Chromosome"/>
</dbReference>
<evidence type="ECO:0000313" key="2">
    <source>
        <dbReference type="Proteomes" id="UP000093276"/>
    </source>
</evidence>
<organism evidence="1 2">
    <name type="scientific">Flavobacterium anhuiense</name>
    <dbReference type="NCBI Taxonomy" id="459526"/>
    <lineage>
        <taxon>Bacteria</taxon>
        <taxon>Pseudomonadati</taxon>
        <taxon>Bacteroidota</taxon>
        <taxon>Flavobacteriia</taxon>
        <taxon>Flavobacteriales</taxon>
        <taxon>Flavobacteriaceae</taxon>
        <taxon>Flavobacterium</taxon>
    </lineage>
</organism>
<name>A0AAC9D2P6_9FLAO</name>
<protein>
    <submittedName>
        <fullName evidence="1">Uncharacterized protein</fullName>
    </submittedName>
</protein>
<dbReference type="EMBL" id="CP016907">
    <property type="protein sequence ID" value="AOC95514.1"/>
    <property type="molecule type" value="Genomic_DNA"/>
</dbReference>
<evidence type="ECO:0000313" key="1">
    <source>
        <dbReference type="EMBL" id="AOC95514.1"/>
    </source>
</evidence>
<reference evidence="1 2" key="1">
    <citation type="submission" date="2016-08" db="EMBL/GenBank/DDBJ databases">
        <title>Complete genome sequence of Flavobacterium johnsoniae strain GSE09, a volatile-producing biocontrol agent isolated from cucumber (Cucumis sativus).</title>
        <authorList>
            <person name="Jeong J.-J."/>
            <person name="Oh J.Y."/>
            <person name="Jim Y.J."/>
            <person name="Sang M.K."/>
            <person name="Kim K.D."/>
        </authorList>
    </citation>
    <scope>NUCLEOTIDE SEQUENCE [LARGE SCALE GENOMIC DNA]</scope>
    <source>
        <strain evidence="1 2">GSE09</strain>
    </source>
</reference>
<gene>
    <name evidence="1" type="ORF">BB050_02402</name>
</gene>
<sequence>MKLPLRYLFLKNKVTSFNIMIIKFQTYLLHLTQKIKLQNNNLKFTAAKNNLILKIK</sequence>
<accession>A0AAC9D2P6</accession>
<dbReference type="AlphaFoldDB" id="A0AAC9D2P6"/>